<dbReference type="Proteomes" id="UP000005801">
    <property type="component" value="Unassembled WGS sequence"/>
</dbReference>
<evidence type="ECO:0000313" key="2">
    <source>
        <dbReference type="Proteomes" id="UP000005801"/>
    </source>
</evidence>
<gene>
    <name evidence="1" type="ORF">PPSIR1_37934</name>
</gene>
<accession>A6G9M6</accession>
<protein>
    <submittedName>
        <fullName evidence="1">Uncharacterized protein</fullName>
    </submittedName>
</protein>
<keyword evidence="2" id="KW-1185">Reference proteome</keyword>
<evidence type="ECO:0000313" key="1">
    <source>
        <dbReference type="EMBL" id="EDM77420.1"/>
    </source>
</evidence>
<sequence length="55" mass="5795">MGSGQERGGSYIVGCLERGEGGRGVTMRLSPRSPGARSLEVSQDGVARFGVWIAR</sequence>
<organism evidence="1 2">
    <name type="scientific">Plesiocystis pacifica SIR-1</name>
    <dbReference type="NCBI Taxonomy" id="391625"/>
    <lineage>
        <taxon>Bacteria</taxon>
        <taxon>Pseudomonadati</taxon>
        <taxon>Myxococcota</taxon>
        <taxon>Polyangia</taxon>
        <taxon>Nannocystales</taxon>
        <taxon>Nannocystaceae</taxon>
        <taxon>Plesiocystis</taxon>
    </lineage>
</organism>
<comment type="caution">
    <text evidence="1">The sequence shown here is derived from an EMBL/GenBank/DDBJ whole genome shotgun (WGS) entry which is preliminary data.</text>
</comment>
<dbReference type="EMBL" id="ABCS01000046">
    <property type="protein sequence ID" value="EDM77420.1"/>
    <property type="molecule type" value="Genomic_DNA"/>
</dbReference>
<name>A6G9M6_9BACT</name>
<proteinExistence type="predicted"/>
<dbReference type="AlphaFoldDB" id="A6G9M6"/>
<reference evidence="1 2" key="1">
    <citation type="submission" date="2007-06" db="EMBL/GenBank/DDBJ databases">
        <authorList>
            <person name="Shimkets L."/>
            <person name="Ferriera S."/>
            <person name="Johnson J."/>
            <person name="Kravitz S."/>
            <person name="Beeson K."/>
            <person name="Sutton G."/>
            <person name="Rogers Y.-H."/>
            <person name="Friedman R."/>
            <person name="Frazier M."/>
            <person name="Venter J.C."/>
        </authorList>
    </citation>
    <scope>NUCLEOTIDE SEQUENCE [LARGE SCALE GENOMIC DNA]</scope>
    <source>
        <strain evidence="1 2">SIR-1</strain>
    </source>
</reference>